<dbReference type="Proteomes" id="UP000266861">
    <property type="component" value="Unassembled WGS sequence"/>
</dbReference>
<proteinExistence type="predicted"/>
<dbReference type="AlphaFoldDB" id="A0A397J0L2"/>
<evidence type="ECO:0000313" key="1">
    <source>
        <dbReference type="EMBL" id="RHZ81711.1"/>
    </source>
</evidence>
<gene>
    <name evidence="1" type="ORF">Glove_117g213</name>
</gene>
<keyword evidence="2" id="KW-1185">Reference proteome</keyword>
<organism evidence="1 2">
    <name type="scientific">Diversispora epigaea</name>
    <dbReference type="NCBI Taxonomy" id="1348612"/>
    <lineage>
        <taxon>Eukaryota</taxon>
        <taxon>Fungi</taxon>
        <taxon>Fungi incertae sedis</taxon>
        <taxon>Mucoromycota</taxon>
        <taxon>Glomeromycotina</taxon>
        <taxon>Glomeromycetes</taxon>
        <taxon>Diversisporales</taxon>
        <taxon>Diversisporaceae</taxon>
        <taxon>Diversispora</taxon>
    </lineage>
</organism>
<name>A0A397J0L2_9GLOM</name>
<accession>A0A397J0L2</accession>
<protein>
    <submittedName>
        <fullName evidence="1">Uncharacterized protein</fullName>
    </submittedName>
</protein>
<sequence>MLYLKEAARDNEKDSNVIIEVENKNKPFMAHSNVLNHIFTYKKILDKHLWKDINQNLAALQIYFGSERIRFSLVTELPPHTEKPNNLSRQSFLKNTQQKLLVGIN</sequence>
<evidence type="ECO:0000313" key="2">
    <source>
        <dbReference type="Proteomes" id="UP000266861"/>
    </source>
</evidence>
<reference evidence="1 2" key="1">
    <citation type="submission" date="2018-08" db="EMBL/GenBank/DDBJ databases">
        <title>Genome and evolution of the arbuscular mycorrhizal fungus Diversispora epigaea (formerly Glomus versiforme) and its bacterial endosymbionts.</title>
        <authorList>
            <person name="Sun X."/>
            <person name="Fei Z."/>
            <person name="Harrison M."/>
        </authorList>
    </citation>
    <scope>NUCLEOTIDE SEQUENCE [LARGE SCALE GENOMIC DNA]</scope>
    <source>
        <strain evidence="1 2">IT104</strain>
    </source>
</reference>
<comment type="caution">
    <text evidence="1">The sequence shown here is derived from an EMBL/GenBank/DDBJ whole genome shotgun (WGS) entry which is preliminary data.</text>
</comment>
<dbReference type="EMBL" id="PQFF01000109">
    <property type="protein sequence ID" value="RHZ81711.1"/>
    <property type="molecule type" value="Genomic_DNA"/>
</dbReference>